<name>A0AA88D1X8_FICCA</name>
<protein>
    <submittedName>
        <fullName evidence="2">Uncharacterized protein</fullName>
    </submittedName>
</protein>
<proteinExistence type="predicted"/>
<dbReference type="Proteomes" id="UP001187192">
    <property type="component" value="Unassembled WGS sequence"/>
</dbReference>
<evidence type="ECO:0000256" key="1">
    <source>
        <dbReference type="SAM" id="MobiDB-lite"/>
    </source>
</evidence>
<comment type="caution">
    <text evidence="2">The sequence shown here is derived from an EMBL/GenBank/DDBJ whole genome shotgun (WGS) entry which is preliminary data.</text>
</comment>
<feature type="compositionally biased region" description="Polar residues" evidence="1">
    <location>
        <begin position="165"/>
        <end position="177"/>
    </location>
</feature>
<dbReference type="AlphaFoldDB" id="A0AA88D1X8"/>
<reference evidence="2" key="1">
    <citation type="submission" date="2023-07" db="EMBL/GenBank/DDBJ databases">
        <title>draft genome sequence of fig (Ficus carica).</title>
        <authorList>
            <person name="Takahashi T."/>
            <person name="Nishimura K."/>
        </authorList>
    </citation>
    <scope>NUCLEOTIDE SEQUENCE</scope>
</reference>
<evidence type="ECO:0000313" key="2">
    <source>
        <dbReference type="EMBL" id="GMN43358.1"/>
    </source>
</evidence>
<organism evidence="2 3">
    <name type="scientific">Ficus carica</name>
    <name type="common">Common fig</name>
    <dbReference type="NCBI Taxonomy" id="3494"/>
    <lineage>
        <taxon>Eukaryota</taxon>
        <taxon>Viridiplantae</taxon>
        <taxon>Streptophyta</taxon>
        <taxon>Embryophyta</taxon>
        <taxon>Tracheophyta</taxon>
        <taxon>Spermatophyta</taxon>
        <taxon>Magnoliopsida</taxon>
        <taxon>eudicotyledons</taxon>
        <taxon>Gunneridae</taxon>
        <taxon>Pentapetalae</taxon>
        <taxon>rosids</taxon>
        <taxon>fabids</taxon>
        <taxon>Rosales</taxon>
        <taxon>Moraceae</taxon>
        <taxon>Ficeae</taxon>
        <taxon>Ficus</taxon>
    </lineage>
</organism>
<sequence length="402" mass="46389">MMRDLLILTKKAKKKKKKEEKEVEIVVSKRVMLSKKLKMMKFYYHSLFVLSSANEYLTTNVPGFKEEFNDFLRKLHNTNEESKDFSRNVEESDENSDGDGESVFKREDEEEYLSKMGYKDSDFEVENFEDLKGKIGELVLARGREIKREREDGGKRSFMERLKESSGNGPNGDNESSFKGIWKSSIEEIKGMAIGVGVLLSLYCSDFLFVVSENEDKVGQYRKCLKCLLKLLISKREDEWSGVAIKKVLSVLEFAERKLVKTGKLKLETLDDHDQEIYADDEDDPKEILSREREIDQVLEMLLKEVVCLDSVLSYPILGDVQMFDKSMLNWQLSNLKEALGEGKKEMETIGSKVHHLKTLQDELIEDGTNLTMTKFREVMDAKIIETWCQPDVDQPKDDPSS</sequence>
<feature type="region of interest" description="Disordered" evidence="1">
    <location>
        <begin position="151"/>
        <end position="177"/>
    </location>
</feature>
<keyword evidence="3" id="KW-1185">Reference proteome</keyword>
<feature type="compositionally biased region" description="Acidic residues" evidence="1">
    <location>
        <begin position="91"/>
        <end position="100"/>
    </location>
</feature>
<evidence type="ECO:0000313" key="3">
    <source>
        <dbReference type="Proteomes" id="UP001187192"/>
    </source>
</evidence>
<feature type="compositionally biased region" description="Basic and acidic residues" evidence="1">
    <location>
        <begin position="151"/>
        <end position="164"/>
    </location>
</feature>
<accession>A0AA88D1X8</accession>
<gene>
    <name evidence="2" type="ORF">TIFTF001_012562</name>
</gene>
<dbReference type="EMBL" id="BTGU01000016">
    <property type="protein sequence ID" value="GMN43358.1"/>
    <property type="molecule type" value="Genomic_DNA"/>
</dbReference>
<feature type="region of interest" description="Disordered" evidence="1">
    <location>
        <begin position="82"/>
        <end position="104"/>
    </location>
</feature>